<comment type="subcellular location">
    <subcellularLocation>
        <location evidence="1">Cytoplasm</location>
    </subcellularLocation>
</comment>
<dbReference type="GO" id="GO:0005786">
    <property type="term" value="C:signal recognition particle, endoplasmic reticulum targeting"/>
    <property type="evidence" value="ECO:0007669"/>
    <property type="project" value="UniProtKB-KW"/>
</dbReference>
<reference evidence="7" key="2">
    <citation type="journal article" date="2020" name="Front. Microbiol.">
        <title>Phenotypic and Genetic Characterization of the Cheese Ripening Yeast Geotrichum candidum.</title>
        <authorList>
            <person name="Perkins V."/>
            <person name="Vignola S."/>
            <person name="Lessard M.H."/>
            <person name="Plante P.L."/>
            <person name="Corbeil J."/>
            <person name="Dugat-Bony E."/>
            <person name="Frenette M."/>
            <person name="Labrie S."/>
        </authorList>
    </citation>
    <scope>NUCLEOTIDE SEQUENCE</scope>
    <source>
        <strain evidence="7">LMA-70</strain>
    </source>
</reference>
<gene>
    <name evidence="6" type="ORF">BN980_GECA09s03453g</name>
    <name evidence="7" type="ORF">DV451_000753</name>
</gene>
<dbReference type="Pfam" id="PF01922">
    <property type="entry name" value="SRP19"/>
    <property type="match status" value="1"/>
</dbReference>
<dbReference type="PANTHER" id="PTHR17453">
    <property type="entry name" value="SIGNAL RECOGNITION PARTICLE 19 KD PROTEIN"/>
    <property type="match status" value="1"/>
</dbReference>
<keyword evidence="8" id="KW-1185">Reference proteome</keyword>
<dbReference type="SUPFAM" id="SSF69695">
    <property type="entry name" value="SRP19"/>
    <property type="match status" value="1"/>
</dbReference>
<dbReference type="STRING" id="1173061.A0A0J9XBZ5"/>
<sequence length="287" mass="31343">MIEEINDDDIDNMDFDPSDFDPQNVIGASQFDSSTGPARLVPNQPAPAAAARKAPAPFHNPMNDSTDSQLANTKFLSSKEDIEQFKTWSLLYPCYFDAARSHAEGRRVSRALAVENPQAETIMHALRALAVPAMLEANKTHPKDWANTGRVRYLLKDDEITDLRSADGFGAVRNKRHLLLLVAQYLREHPTTPETPFQSMVFEQMKKAPGYNGEKHAEPLAVPRGWKLNSILPVMSPAITGGKAPEQLMEQMSGGLLGGLGGLGGAGGATPNVPAVPKKPKRINIRR</sequence>
<dbReference type="Proteomes" id="UP000750522">
    <property type="component" value="Unassembled WGS sequence"/>
</dbReference>
<dbReference type="FunFam" id="3.30.56.30:FF:000003">
    <property type="entry name" value="Signal recognition particle SEC65 subunit"/>
    <property type="match status" value="1"/>
</dbReference>
<dbReference type="PANTHER" id="PTHR17453:SF0">
    <property type="entry name" value="SIGNAL RECOGNITION PARTICLE 19 KDA PROTEIN"/>
    <property type="match status" value="1"/>
</dbReference>
<dbReference type="EMBL" id="CCBN010000009">
    <property type="protein sequence ID" value="CDO55051.1"/>
    <property type="molecule type" value="Genomic_DNA"/>
</dbReference>
<feature type="compositionally biased region" description="Polar residues" evidence="5">
    <location>
        <begin position="26"/>
        <end position="36"/>
    </location>
</feature>
<keyword evidence="3" id="KW-0733">Signal recognition particle</keyword>
<dbReference type="Proteomes" id="UP000242525">
    <property type="component" value="Unassembled WGS sequence"/>
</dbReference>
<keyword evidence="2" id="KW-0963">Cytoplasm</keyword>
<evidence type="ECO:0000313" key="7">
    <source>
        <dbReference type="EMBL" id="KAF5104374.1"/>
    </source>
</evidence>
<feature type="region of interest" description="Disordered" evidence="5">
    <location>
        <begin position="268"/>
        <end position="287"/>
    </location>
</feature>
<organism evidence="6 8">
    <name type="scientific">Geotrichum candidum</name>
    <name type="common">Oospora lactis</name>
    <name type="synonym">Dipodascus geotrichum</name>
    <dbReference type="NCBI Taxonomy" id="1173061"/>
    <lineage>
        <taxon>Eukaryota</taxon>
        <taxon>Fungi</taxon>
        <taxon>Dikarya</taxon>
        <taxon>Ascomycota</taxon>
        <taxon>Saccharomycotina</taxon>
        <taxon>Dipodascomycetes</taxon>
        <taxon>Dipodascales</taxon>
        <taxon>Dipodascaceae</taxon>
        <taxon>Geotrichum</taxon>
    </lineage>
</organism>
<evidence type="ECO:0000256" key="3">
    <source>
        <dbReference type="ARBA" id="ARBA00023135"/>
    </source>
</evidence>
<dbReference type="GO" id="GO:0008312">
    <property type="term" value="F:7S RNA binding"/>
    <property type="evidence" value="ECO:0007669"/>
    <property type="project" value="InterPro"/>
</dbReference>
<dbReference type="GO" id="GO:0006617">
    <property type="term" value="P:SRP-dependent cotranslational protein targeting to membrane, signal sequence recognition"/>
    <property type="evidence" value="ECO:0007669"/>
    <property type="project" value="TreeGrafter"/>
</dbReference>
<comment type="caution">
    <text evidence="6">The sequence shown here is derived from an EMBL/GenBank/DDBJ whole genome shotgun (WGS) entry which is preliminary data.</text>
</comment>
<evidence type="ECO:0000313" key="8">
    <source>
        <dbReference type="Proteomes" id="UP000242525"/>
    </source>
</evidence>
<keyword evidence="4" id="KW-0687">Ribonucleoprotein</keyword>
<dbReference type="AlphaFoldDB" id="A0A0J9XBZ5"/>
<dbReference type="EMBL" id="QQZK01000009">
    <property type="protein sequence ID" value="KAF5104374.1"/>
    <property type="molecule type" value="Genomic_DNA"/>
</dbReference>
<reference evidence="6 8" key="1">
    <citation type="submission" date="2014-03" db="EMBL/GenBank/DDBJ databases">
        <authorList>
            <person name="Casaregola S."/>
        </authorList>
    </citation>
    <scope>NUCLEOTIDE SEQUENCE [LARGE SCALE GENOMIC DNA]</scope>
    <source>
        <strain evidence="6 8">CLIB 918</strain>
    </source>
</reference>
<evidence type="ECO:0000313" key="6">
    <source>
        <dbReference type="EMBL" id="CDO55051.1"/>
    </source>
</evidence>
<feature type="compositionally biased region" description="Acidic residues" evidence="5">
    <location>
        <begin position="1"/>
        <end position="19"/>
    </location>
</feature>
<name>A0A0J9XBZ5_GEOCN</name>
<dbReference type="InterPro" id="IPR002778">
    <property type="entry name" value="Signal_recog_particle_SRP19"/>
</dbReference>
<dbReference type="OrthoDB" id="2190947at2759"/>
<feature type="region of interest" description="Disordered" evidence="5">
    <location>
        <begin position="1"/>
        <end position="68"/>
    </location>
</feature>
<feature type="compositionally biased region" description="Low complexity" evidence="5">
    <location>
        <begin position="46"/>
        <end position="57"/>
    </location>
</feature>
<dbReference type="InterPro" id="IPR036521">
    <property type="entry name" value="SRP19-like_sf"/>
</dbReference>
<dbReference type="Gene3D" id="3.30.56.30">
    <property type="entry name" value="Signal recognition particle, SRP19-like subunit"/>
    <property type="match status" value="1"/>
</dbReference>
<feature type="compositionally biased region" description="Basic residues" evidence="5">
    <location>
        <begin position="278"/>
        <end position="287"/>
    </location>
</feature>
<evidence type="ECO:0000256" key="2">
    <source>
        <dbReference type="ARBA" id="ARBA00022490"/>
    </source>
</evidence>
<reference evidence="7" key="3">
    <citation type="submission" date="2020-01" db="EMBL/GenBank/DDBJ databases">
        <authorList>
            <person name="Perkins V."/>
            <person name="Lessard M.-H."/>
            <person name="Dugat-Bony E."/>
            <person name="Frenette M."/>
            <person name="Labrie S."/>
        </authorList>
    </citation>
    <scope>NUCLEOTIDE SEQUENCE</scope>
    <source>
        <strain evidence="7">LMA-70</strain>
    </source>
</reference>
<evidence type="ECO:0000256" key="1">
    <source>
        <dbReference type="ARBA" id="ARBA00004496"/>
    </source>
</evidence>
<proteinExistence type="predicted"/>
<accession>A0A0J9XBZ5</accession>
<evidence type="ECO:0000256" key="4">
    <source>
        <dbReference type="ARBA" id="ARBA00023274"/>
    </source>
</evidence>
<evidence type="ECO:0000256" key="5">
    <source>
        <dbReference type="SAM" id="MobiDB-lite"/>
    </source>
</evidence>
<protein>
    <submittedName>
        <fullName evidence="6">Similar to Saccharomyces cerevisiae YML105C SEC65 Subunit of the signal recognition particle (SRP)</fullName>
    </submittedName>
</protein>